<evidence type="ECO:0000256" key="1">
    <source>
        <dbReference type="RuleBase" id="RU000411"/>
    </source>
</evidence>
<dbReference type="PROSITE" id="PS51257">
    <property type="entry name" value="PROKAR_LIPOPROTEIN"/>
    <property type="match status" value="1"/>
</dbReference>
<dbReference type="InterPro" id="IPR023795">
    <property type="entry name" value="Serpin_CS"/>
</dbReference>
<dbReference type="PANTHER" id="PTHR11461:SF211">
    <property type="entry name" value="GH10112P-RELATED"/>
    <property type="match status" value="1"/>
</dbReference>
<dbReference type="Proteomes" id="UP000225108">
    <property type="component" value="Unassembled WGS sequence"/>
</dbReference>
<organism evidence="3 4">
    <name type="scientific">Williamsia marianensis</name>
    <dbReference type="NCBI Taxonomy" id="85044"/>
    <lineage>
        <taxon>Bacteria</taxon>
        <taxon>Bacillati</taxon>
        <taxon>Actinomycetota</taxon>
        <taxon>Actinomycetes</taxon>
        <taxon>Mycobacteriales</taxon>
        <taxon>Nocardiaceae</taxon>
        <taxon>Williamsia</taxon>
    </lineage>
</organism>
<comment type="caution">
    <text evidence="3">The sequence shown here is derived from an EMBL/GenBank/DDBJ whole genome shotgun (WGS) entry which is preliminary data.</text>
</comment>
<evidence type="ECO:0000313" key="4">
    <source>
        <dbReference type="Proteomes" id="UP000225108"/>
    </source>
</evidence>
<evidence type="ECO:0000313" key="3">
    <source>
        <dbReference type="EMBL" id="PHV68789.1"/>
    </source>
</evidence>
<dbReference type="SUPFAM" id="SSF56574">
    <property type="entry name" value="Serpins"/>
    <property type="match status" value="1"/>
</dbReference>
<dbReference type="GO" id="GO:0004867">
    <property type="term" value="F:serine-type endopeptidase inhibitor activity"/>
    <property type="evidence" value="ECO:0007669"/>
    <property type="project" value="InterPro"/>
</dbReference>
<evidence type="ECO:0000259" key="2">
    <source>
        <dbReference type="SMART" id="SM00093"/>
    </source>
</evidence>
<comment type="similarity">
    <text evidence="1">Belongs to the serpin family.</text>
</comment>
<dbReference type="CDD" id="cd19590">
    <property type="entry name" value="serpin_thermopin-like"/>
    <property type="match status" value="1"/>
</dbReference>
<dbReference type="InterPro" id="IPR042178">
    <property type="entry name" value="Serpin_sf_1"/>
</dbReference>
<dbReference type="InterPro" id="IPR023796">
    <property type="entry name" value="Serpin_dom"/>
</dbReference>
<dbReference type="InterPro" id="IPR036186">
    <property type="entry name" value="Serpin_sf"/>
</dbReference>
<dbReference type="EMBL" id="PEBD01000004">
    <property type="protein sequence ID" value="PHV68789.1"/>
    <property type="molecule type" value="Genomic_DNA"/>
</dbReference>
<dbReference type="InterPro" id="IPR042185">
    <property type="entry name" value="Serpin_sf_2"/>
</dbReference>
<dbReference type="InterPro" id="IPR000215">
    <property type="entry name" value="Serpin_fam"/>
</dbReference>
<protein>
    <submittedName>
        <fullName evidence="3">Proteinase inhibitor I4 serpin</fullName>
    </submittedName>
</protein>
<dbReference type="Gene3D" id="3.30.497.10">
    <property type="entry name" value="Antithrombin, subunit I, domain 2"/>
    <property type="match status" value="1"/>
</dbReference>
<accession>A0A2G3PSG4</accession>
<dbReference type="Pfam" id="PF00079">
    <property type="entry name" value="Serpin"/>
    <property type="match status" value="1"/>
</dbReference>
<proteinExistence type="inferred from homology"/>
<feature type="domain" description="Serpin" evidence="2">
    <location>
        <begin position="72"/>
        <end position="428"/>
    </location>
</feature>
<name>A0A2G3PSG4_WILMA</name>
<dbReference type="SMART" id="SM00093">
    <property type="entry name" value="SERPIN"/>
    <property type="match status" value="1"/>
</dbReference>
<dbReference type="GO" id="GO:0005615">
    <property type="term" value="C:extracellular space"/>
    <property type="evidence" value="ECO:0007669"/>
    <property type="project" value="InterPro"/>
</dbReference>
<dbReference type="AlphaFoldDB" id="A0A2G3PSG4"/>
<gene>
    <name evidence="3" type="ORF">CSW57_06425</name>
</gene>
<reference evidence="3 4" key="1">
    <citation type="submission" date="2017-10" db="EMBL/GenBank/DDBJ databases">
        <title>The draft genome sequence of Williamsia sp. BULT 1.1 isolated from the semi-arid grassland soils from South Africa.</title>
        <authorList>
            <person name="Kabwe M.H."/>
            <person name="Govender N."/>
            <person name="Mutseka Lunga P."/>
            <person name="Vikram S."/>
            <person name="Makhalanyane T.P."/>
        </authorList>
    </citation>
    <scope>NUCLEOTIDE SEQUENCE [LARGE SCALE GENOMIC DNA]</scope>
    <source>
        <strain evidence="3 4">BULT 1.1</strain>
    </source>
</reference>
<sequence>MAGERTRSQLVRALWTVVLIITLTVAGCARESEQAVTAQLTKASGVRFDQIGVDEVRETADTMVVDTTGFGVDVLRGTDLSDNQVISPWSAMIALQMLRAGAGGTTAAELDAVIGQQDDDASAALIGQLDRFDGDPGGVDEDKPPTPPVFHQAAGIFIDDSVEVAAEYLEVLGSRFDSGVYPVDFTSPDTESAIDKWLAVNTGGKILETPTDYNPDTVISLLSTVYLAAAWQQPFSPDSTAPTDFTSADGSVDEVNMMRRTVSANWVSGAGWTGVQLPYSDGLAMQVFLPEGRDVRTILDQQVLSGASTQLRSAPTTSVSVSLPRWEVESSVDLKTVLEALGVRELFTDAADLNGISPQLLVTAAAQDSTITVGEKGTVAASATQIDAGVTAMPPEQMELFVADRPFVYQIIDTSTGLPLFLGSINKPGRV</sequence>
<dbReference type="PROSITE" id="PS00284">
    <property type="entry name" value="SERPIN"/>
    <property type="match status" value="1"/>
</dbReference>
<dbReference type="Gene3D" id="2.30.39.10">
    <property type="entry name" value="Alpha-1-antitrypsin, domain 1"/>
    <property type="match status" value="1"/>
</dbReference>
<dbReference type="PANTHER" id="PTHR11461">
    <property type="entry name" value="SERINE PROTEASE INHIBITOR, SERPIN"/>
    <property type="match status" value="1"/>
</dbReference>